<feature type="compositionally biased region" description="Acidic residues" evidence="1">
    <location>
        <begin position="255"/>
        <end position="279"/>
    </location>
</feature>
<dbReference type="AlphaFoldDB" id="A0A9N8EP75"/>
<evidence type="ECO:0000313" key="4">
    <source>
        <dbReference type="Proteomes" id="UP001153069"/>
    </source>
</evidence>
<gene>
    <name evidence="3" type="ORF">SEMRO_1325_G262890.1</name>
</gene>
<evidence type="ECO:0000256" key="2">
    <source>
        <dbReference type="SAM" id="SignalP"/>
    </source>
</evidence>
<feature type="compositionally biased region" description="Acidic residues" evidence="1">
    <location>
        <begin position="94"/>
        <end position="108"/>
    </location>
</feature>
<comment type="caution">
    <text evidence="3">The sequence shown here is derived from an EMBL/GenBank/DDBJ whole genome shotgun (WGS) entry which is preliminary data.</text>
</comment>
<evidence type="ECO:0000256" key="1">
    <source>
        <dbReference type="SAM" id="MobiDB-lite"/>
    </source>
</evidence>
<dbReference type="Proteomes" id="UP001153069">
    <property type="component" value="Unassembled WGS sequence"/>
</dbReference>
<protein>
    <submittedName>
        <fullName evidence="3">Uncharacterized protein</fullName>
    </submittedName>
</protein>
<name>A0A9N8EP75_9STRA</name>
<sequence>MKLSNACIFLAAAVVVDPVAARIGQMNGIHDHQPHRNNRRLNLLEVEILDPSQRNEEESKRDEELYQCDVRYEETTQRSAILDLEAWLEFINDEEEPKEEGGSEEEGGSADADNRDLDEDNTNKELLNFLNLEKFKQQKTAQWSAENKPPPNLNTVLTHPIKKSTFQKLDSNNWGEGKKLDLKTLDLLKLPTNLPDLEVKADNLKEEAKEVNFRNGVSDDEEKFDDVMEAAFVEWINCFMAYEFAENEPAKGDSDSGDSGDSSDSDSSDSGDSSDSDSDSGEKAD</sequence>
<dbReference type="EMBL" id="CAICTM010001323">
    <property type="protein sequence ID" value="CAB9522634.1"/>
    <property type="molecule type" value="Genomic_DNA"/>
</dbReference>
<keyword evidence="4" id="KW-1185">Reference proteome</keyword>
<feature type="chain" id="PRO_5040368683" evidence="2">
    <location>
        <begin position="22"/>
        <end position="285"/>
    </location>
</feature>
<evidence type="ECO:0000313" key="3">
    <source>
        <dbReference type="EMBL" id="CAB9522634.1"/>
    </source>
</evidence>
<keyword evidence="2" id="KW-0732">Signal</keyword>
<reference evidence="3" key="1">
    <citation type="submission" date="2020-06" db="EMBL/GenBank/DDBJ databases">
        <authorList>
            <consortium name="Plant Systems Biology data submission"/>
        </authorList>
    </citation>
    <scope>NUCLEOTIDE SEQUENCE</scope>
    <source>
        <strain evidence="3">D6</strain>
    </source>
</reference>
<feature type="signal peptide" evidence="2">
    <location>
        <begin position="1"/>
        <end position="21"/>
    </location>
</feature>
<accession>A0A9N8EP75</accession>
<organism evidence="3 4">
    <name type="scientific">Seminavis robusta</name>
    <dbReference type="NCBI Taxonomy" id="568900"/>
    <lineage>
        <taxon>Eukaryota</taxon>
        <taxon>Sar</taxon>
        <taxon>Stramenopiles</taxon>
        <taxon>Ochrophyta</taxon>
        <taxon>Bacillariophyta</taxon>
        <taxon>Bacillariophyceae</taxon>
        <taxon>Bacillariophycidae</taxon>
        <taxon>Naviculales</taxon>
        <taxon>Naviculaceae</taxon>
        <taxon>Seminavis</taxon>
    </lineage>
</organism>
<proteinExistence type="predicted"/>
<feature type="region of interest" description="Disordered" evidence="1">
    <location>
        <begin position="248"/>
        <end position="285"/>
    </location>
</feature>
<feature type="region of interest" description="Disordered" evidence="1">
    <location>
        <begin position="94"/>
        <end position="119"/>
    </location>
</feature>